<evidence type="ECO:0000259" key="1">
    <source>
        <dbReference type="Pfam" id="PF12728"/>
    </source>
</evidence>
<organism evidence="2 3">
    <name type="scientific">Dysgonomonas alginatilytica</name>
    <dbReference type="NCBI Taxonomy" id="1605892"/>
    <lineage>
        <taxon>Bacteria</taxon>
        <taxon>Pseudomonadati</taxon>
        <taxon>Bacteroidota</taxon>
        <taxon>Bacteroidia</taxon>
        <taxon>Bacteroidales</taxon>
        <taxon>Dysgonomonadaceae</taxon>
        <taxon>Dysgonomonas</taxon>
    </lineage>
</organism>
<gene>
    <name evidence="2" type="ORF">CLV62_12571</name>
</gene>
<feature type="domain" description="Helix-turn-helix" evidence="1">
    <location>
        <begin position="45"/>
        <end position="90"/>
    </location>
</feature>
<reference evidence="2 3" key="1">
    <citation type="submission" date="2018-03" db="EMBL/GenBank/DDBJ databases">
        <title>Genomic Encyclopedia of Archaeal and Bacterial Type Strains, Phase II (KMG-II): from individual species to whole genera.</title>
        <authorList>
            <person name="Goeker M."/>
        </authorList>
    </citation>
    <scope>NUCLEOTIDE SEQUENCE [LARGE SCALE GENOMIC DNA]</scope>
    <source>
        <strain evidence="2 3">DSM 100214</strain>
    </source>
</reference>
<evidence type="ECO:0000313" key="2">
    <source>
        <dbReference type="EMBL" id="PXV61238.1"/>
    </source>
</evidence>
<accession>A0A2V3PMB4</accession>
<dbReference type="AlphaFoldDB" id="A0A2V3PMB4"/>
<evidence type="ECO:0000313" key="3">
    <source>
        <dbReference type="Proteomes" id="UP000247973"/>
    </source>
</evidence>
<keyword evidence="3" id="KW-1185">Reference proteome</keyword>
<comment type="caution">
    <text evidence="2">The sequence shown here is derived from an EMBL/GenBank/DDBJ whole genome shotgun (WGS) entry which is preliminary data.</text>
</comment>
<dbReference type="EMBL" id="QICL01000025">
    <property type="protein sequence ID" value="PXV61238.1"/>
    <property type="molecule type" value="Genomic_DNA"/>
</dbReference>
<dbReference type="Proteomes" id="UP000247973">
    <property type="component" value="Unassembled WGS sequence"/>
</dbReference>
<sequence>MKKEIIIINDMEDFMKEISSIVRKIVKDELNGKEELSKKSTKDALFTRAEVCAHLHISYATLHRYVNAGVFICHKMGRRSLFNMKEVEAALIKVNV</sequence>
<protein>
    <submittedName>
        <fullName evidence="2">Helix-turn-helix protein</fullName>
    </submittedName>
</protein>
<dbReference type="OrthoDB" id="1097811at2"/>
<dbReference type="RefSeq" id="WP_110311858.1">
    <property type="nucleotide sequence ID" value="NZ_QICL01000025.1"/>
</dbReference>
<name>A0A2V3PMB4_9BACT</name>
<dbReference type="Pfam" id="PF12728">
    <property type="entry name" value="HTH_17"/>
    <property type="match status" value="1"/>
</dbReference>
<dbReference type="SUPFAM" id="SSF46955">
    <property type="entry name" value="Putative DNA-binding domain"/>
    <property type="match status" value="1"/>
</dbReference>
<dbReference type="InterPro" id="IPR009061">
    <property type="entry name" value="DNA-bd_dom_put_sf"/>
</dbReference>
<proteinExistence type="predicted"/>
<dbReference type="InterPro" id="IPR041657">
    <property type="entry name" value="HTH_17"/>
</dbReference>